<dbReference type="EMBL" id="CP037920">
    <property type="protein sequence ID" value="QDT98409.1"/>
    <property type="molecule type" value="Genomic_DNA"/>
</dbReference>
<keyword evidence="1" id="KW-1133">Transmembrane helix</keyword>
<accession>A0A517VZI8</accession>
<proteinExistence type="predicted"/>
<evidence type="ECO:0000256" key="1">
    <source>
        <dbReference type="SAM" id="Phobius"/>
    </source>
</evidence>
<organism evidence="2 3">
    <name type="scientific">Gimesia aquarii</name>
    <dbReference type="NCBI Taxonomy" id="2527964"/>
    <lineage>
        <taxon>Bacteria</taxon>
        <taxon>Pseudomonadati</taxon>
        <taxon>Planctomycetota</taxon>
        <taxon>Planctomycetia</taxon>
        <taxon>Planctomycetales</taxon>
        <taxon>Planctomycetaceae</taxon>
        <taxon>Gimesia</taxon>
    </lineage>
</organism>
<protein>
    <submittedName>
        <fullName evidence="2">Uncharacterized protein</fullName>
    </submittedName>
</protein>
<evidence type="ECO:0000313" key="2">
    <source>
        <dbReference type="EMBL" id="QDT98409.1"/>
    </source>
</evidence>
<feature type="transmembrane region" description="Helical" evidence="1">
    <location>
        <begin position="6"/>
        <end position="32"/>
    </location>
</feature>
<name>A0A517VZI8_9PLAN</name>
<evidence type="ECO:0000313" key="3">
    <source>
        <dbReference type="Proteomes" id="UP000318704"/>
    </source>
</evidence>
<gene>
    <name evidence="2" type="ORF">V144x_38950</name>
</gene>
<sequence length="80" mass="8608">MGDYDLVGLTAVICLFGLPFLCGIIAIVASAWTKAACHQKDVDLKHHMLASGMSAEEIERVLNAGKGVETSVETWSDRES</sequence>
<dbReference type="RefSeq" id="WP_144987038.1">
    <property type="nucleotide sequence ID" value="NZ_CP037920.1"/>
</dbReference>
<keyword evidence="1" id="KW-0812">Transmembrane</keyword>
<keyword evidence="1" id="KW-0472">Membrane</keyword>
<reference evidence="2 3" key="1">
    <citation type="submission" date="2019-03" db="EMBL/GenBank/DDBJ databases">
        <title>Deep-cultivation of Planctomycetes and their phenomic and genomic characterization uncovers novel biology.</title>
        <authorList>
            <person name="Wiegand S."/>
            <person name="Jogler M."/>
            <person name="Boedeker C."/>
            <person name="Pinto D."/>
            <person name="Vollmers J."/>
            <person name="Rivas-Marin E."/>
            <person name="Kohn T."/>
            <person name="Peeters S.H."/>
            <person name="Heuer A."/>
            <person name="Rast P."/>
            <person name="Oberbeckmann S."/>
            <person name="Bunk B."/>
            <person name="Jeske O."/>
            <person name="Meyerdierks A."/>
            <person name="Storesund J.E."/>
            <person name="Kallscheuer N."/>
            <person name="Luecker S."/>
            <person name="Lage O.M."/>
            <person name="Pohl T."/>
            <person name="Merkel B.J."/>
            <person name="Hornburger P."/>
            <person name="Mueller R.-W."/>
            <person name="Bruemmer F."/>
            <person name="Labrenz M."/>
            <person name="Spormann A.M."/>
            <person name="Op den Camp H."/>
            <person name="Overmann J."/>
            <person name="Amann R."/>
            <person name="Jetten M.S.M."/>
            <person name="Mascher T."/>
            <person name="Medema M.H."/>
            <person name="Devos D.P."/>
            <person name="Kaster A.-K."/>
            <person name="Ovreas L."/>
            <person name="Rohde M."/>
            <person name="Galperin M.Y."/>
            <person name="Jogler C."/>
        </authorList>
    </citation>
    <scope>NUCLEOTIDE SEQUENCE [LARGE SCALE GENOMIC DNA]</scope>
    <source>
        <strain evidence="2 3">V144</strain>
    </source>
</reference>
<dbReference type="Proteomes" id="UP000318704">
    <property type="component" value="Chromosome"/>
</dbReference>
<dbReference type="KEGG" id="gaw:V144x_38950"/>
<dbReference type="AlphaFoldDB" id="A0A517VZI8"/>